<accession>A0A4V3ASJ3</accession>
<comment type="caution">
    <text evidence="1">The sequence shown here is derived from an EMBL/GenBank/DDBJ whole genome shotgun (WGS) entry which is preliminary data.</text>
</comment>
<gene>
    <name evidence="1" type="ORF">E1832_05195</name>
</gene>
<dbReference type="Proteomes" id="UP000295301">
    <property type="component" value="Unassembled WGS sequence"/>
</dbReference>
<evidence type="ECO:0000313" key="1">
    <source>
        <dbReference type="EMBL" id="TDK50781.1"/>
    </source>
</evidence>
<dbReference type="OrthoDB" id="7868545at2"/>
<reference evidence="1 2" key="1">
    <citation type="submission" date="2019-03" db="EMBL/GenBank/DDBJ databases">
        <title>Ruegeria lutea sp. nov., a novel strain, isolated from marine sediment, the Masan Bay, South Korea.</title>
        <authorList>
            <person name="Kim J."/>
            <person name="Kim D.-Y."/>
            <person name="Lee S.-S."/>
        </authorList>
    </citation>
    <scope>NUCLEOTIDE SEQUENCE [LARGE SCALE GENOMIC DNA]</scope>
    <source>
        <strain evidence="1 2">318-1</strain>
    </source>
</reference>
<organism evidence="1 2">
    <name type="scientific">Antarcticimicrobium luteum</name>
    <dbReference type="NCBI Taxonomy" id="2547397"/>
    <lineage>
        <taxon>Bacteria</taxon>
        <taxon>Pseudomonadati</taxon>
        <taxon>Pseudomonadota</taxon>
        <taxon>Alphaproteobacteria</taxon>
        <taxon>Rhodobacterales</taxon>
        <taxon>Paracoccaceae</taxon>
        <taxon>Antarcticimicrobium</taxon>
    </lineage>
</organism>
<dbReference type="EMBL" id="SMUV01000053">
    <property type="protein sequence ID" value="TDK50781.1"/>
    <property type="molecule type" value="Genomic_DNA"/>
</dbReference>
<dbReference type="AlphaFoldDB" id="A0A4V3ASJ3"/>
<sequence>MFGVVLWCDSRVGKAVIWCEDHGDLAYFRRTDTLEPMSMDAGDWVQFEVTSGCEMRYAHNPRLVAEGVFTGLADNLKGIPASELSGRPPAAKIIRFVAPEPARRGYETSATDRG</sequence>
<protein>
    <submittedName>
        <fullName evidence="1">Uncharacterized protein</fullName>
    </submittedName>
</protein>
<evidence type="ECO:0000313" key="2">
    <source>
        <dbReference type="Proteomes" id="UP000295301"/>
    </source>
</evidence>
<proteinExistence type="predicted"/>
<keyword evidence="2" id="KW-1185">Reference proteome</keyword>
<name>A0A4V3ASJ3_9RHOB</name>